<accession>A0A7D9H5K5</accession>
<dbReference type="AlphaFoldDB" id="A0A7D9H5K5"/>
<dbReference type="InterPro" id="IPR036249">
    <property type="entry name" value="Thioredoxin-like_sf"/>
</dbReference>
<dbReference type="SFLD" id="SFLDG00358">
    <property type="entry name" value="Main_(cytGST)"/>
    <property type="match status" value="1"/>
</dbReference>
<dbReference type="PROSITE" id="PS50404">
    <property type="entry name" value="GST_NTER"/>
    <property type="match status" value="1"/>
</dbReference>
<reference evidence="3" key="1">
    <citation type="submission" date="2019-07" db="EMBL/GenBank/DDBJ databases">
        <authorList>
            <person name="Weber M."/>
            <person name="Kostadinov I."/>
            <person name="Kostadinov D I."/>
        </authorList>
    </citation>
    <scope>NUCLEOTIDE SEQUENCE</scope>
    <source>
        <strain evidence="3">Gfbio:sag-sample-m06:053724c1-46a9-4a36-b237-ea2bf867836b</strain>
    </source>
</reference>
<dbReference type="InterPro" id="IPR004046">
    <property type="entry name" value="GST_C"/>
</dbReference>
<organism evidence="3">
    <name type="scientific">uncultured Woeseiaceae bacterium</name>
    <dbReference type="NCBI Taxonomy" id="1983305"/>
    <lineage>
        <taxon>Bacteria</taxon>
        <taxon>Pseudomonadati</taxon>
        <taxon>Pseudomonadota</taxon>
        <taxon>Gammaproteobacteria</taxon>
        <taxon>Woeseiales</taxon>
        <taxon>Woeseiaceae</taxon>
        <taxon>environmental samples</taxon>
    </lineage>
</organism>
<protein>
    <submittedName>
        <fullName evidence="3">Glutathione transferase</fullName>
        <ecNumber evidence="3">2.5.1.18</ecNumber>
    </submittedName>
</protein>
<dbReference type="InterPro" id="IPR036282">
    <property type="entry name" value="Glutathione-S-Trfase_C_sf"/>
</dbReference>
<dbReference type="SUPFAM" id="SSF52833">
    <property type="entry name" value="Thioredoxin-like"/>
    <property type="match status" value="1"/>
</dbReference>
<gene>
    <name evidence="3" type="primary">gstA</name>
    <name evidence="3" type="ORF">JTBM06_V1_50030</name>
</gene>
<feature type="domain" description="GST N-terminal" evidence="1">
    <location>
        <begin position="4"/>
        <end position="86"/>
    </location>
</feature>
<dbReference type="Gene3D" id="1.20.1050.10">
    <property type="match status" value="1"/>
</dbReference>
<dbReference type="Pfam" id="PF00043">
    <property type="entry name" value="GST_C"/>
    <property type="match status" value="1"/>
</dbReference>
<proteinExistence type="predicted"/>
<keyword evidence="3" id="KW-0808">Transferase</keyword>
<sequence>MTEGKLKIYGDSRSGNCYKIQLLCSEMGVDYDWEEVDIIAGDTRTPQFLAMNANGRIPLLVLPDGRYLPESNAILFYLADGSEFFAGDAYARAEILQWMFFEQYSHEPNIATSRFIIKYLGNPADRQPGLEEKKIGGYKALEIMEQQLRRHSFISGDNYNIADIALFAYTHVADEGGFKLDDYAAIREWITTIKGRPNFVPMAQT</sequence>
<dbReference type="SFLD" id="SFLDS00019">
    <property type="entry name" value="Glutathione_Transferase_(cytos"/>
    <property type="match status" value="1"/>
</dbReference>
<feature type="domain" description="GST C-terminal" evidence="2">
    <location>
        <begin position="88"/>
        <end position="205"/>
    </location>
</feature>
<dbReference type="InterPro" id="IPR004045">
    <property type="entry name" value="Glutathione_S-Trfase_N"/>
</dbReference>
<dbReference type="SUPFAM" id="SSF47616">
    <property type="entry name" value="GST C-terminal domain-like"/>
    <property type="match status" value="1"/>
</dbReference>
<dbReference type="EMBL" id="LR633967">
    <property type="protein sequence ID" value="VUX55591.1"/>
    <property type="molecule type" value="Genomic_DNA"/>
</dbReference>
<dbReference type="PANTHER" id="PTHR44051:SF2">
    <property type="entry name" value="HYPOTHETICAL GLUTATHIONE S-TRANSFERASE LIKE PROTEIN"/>
    <property type="match status" value="1"/>
</dbReference>
<dbReference type="CDD" id="cd03056">
    <property type="entry name" value="GST_N_4"/>
    <property type="match status" value="1"/>
</dbReference>
<name>A0A7D9H5K5_9GAMM</name>
<dbReference type="PROSITE" id="PS50405">
    <property type="entry name" value="GST_CTER"/>
    <property type="match status" value="1"/>
</dbReference>
<dbReference type="Pfam" id="PF13409">
    <property type="entry name" value="GST_N_2"/>
    <property type="match status" value="1"/>
</dbReference>
<dbReference type="PANTHER" id="PTHR44051">
    <property type="entry name" value="GLUTATHIONE S-TRANSFERASE-RELATED"/>
    <property type="match status" value="1"/>
</dbReference>
<evidence type="ECO:0000313" key="3">
    <source>
        <dbReference type="EMBL" id="VUX55591.1"/>
    </source>
</evidence>
<evidence type="ECO:0000259" key="1">
    <source>
        <dbReference type="PROSITE" id="PS50404"/>
    </source>
</evidence>
<dbReference type="InterPro" id="IPR010987">
    <property type="entry name" value="Glutathione-S-Trfase_C-like"/>
</dbReference>
<dbReference type="InterPro" id="IPR040079">
    <property type="entry name" value="Glutathione_S-Trfase"/>
</dbReference>
<dbReference type="GO" id="GO:0004364">
    <property type="term" value="F:glutathione transferase activity"/>
    <property type="evidence" value="ECO:0007669"/>
    <property type="project" value="UniProtKB-EC"/>
</dbReference>
<dbReference type="Gene3D" id="3.40.30.10">
    <property type="entry name" value="Glutaredoxin"/>
    <property type="match status" value="1"/>
</dbReference>
<dbReference type="SFLD" id="SFLDG01151">
    <property type="entry name" value="Main.2:_Nu-like"/>
    <property type="match status" value="1"/>
</dbReference>
<dbReference type="EC" id="2.5.1.18" evidence="3"/>
<evidence type="ECO:0000259" key="2">
    <source>
        <dbReference type="PROSITE" id="PS50405"/>
    </source>
</evidence>